<gene>
    <name evidence="8" type="ORF">ERS852560_03431</name>
    <name evidence="10" type="ORF">GKD54_15280</name>
    <name evidence="9" type="ORF">GKD58_13830</name>
</gene>
<organism evidence="8 11">
    <name type="scientific">Parabacteroides distasonis</name>
    <dbReference type="NCBI Taxonomy" id="823"/>
    <lineage>
        <taxon>Bacteria</taxon>
        <taxon>Pseudomonadati</taxon>
        <taxon>Bacteroidota</taxon>
        <taxon>Bacteroidia</taxon>
        <taxon>Bacteroidales</taxon>
        <taxon>Tannerellaceae</taxon>
        <taxon>Parabacteroides</taxon>
    </lineage>
</organism>
<dbReference type="Pfam" id="PF13102">
    <property type="entry name" value="Phage_int_SAM_5"/>
    <property type="match status" value="1"/>
</dbReference>
<dbReference type="PROSITE" id="PS51900">
    <property type="entry name" value="CB"/>
    <property type="match status" value="1"/>
</dbReference>
<dbReference type="GO" id="GO:0015074">
    <property type="term" value="P:DNA integration"/>
    <property type="evidence" value="ECO:0007669"/>
    <property type="project" value="UniProtKB-KW"/>
</dbReference>
<sequence length="327" mass="37677">MNQFKQKRKNNALLFIEYVKIRAHSKRKTGKYSTAELYEVAGRHFDHFLGRRICRLKDITATLIADFHCFLQKQQLKTNSVNSYMSSIRAVYNAALSEGLVTTKENPFARLRLKREETAKRAISSEAVRKIAMLDLRKRPDLEQAADLSMFSFMAFGMPFIDIVNLRKENIHGDEIVYNRHKTGTQIRIGITTGIKILLKKYKNDTPFIFSLKQESLTPIGNQGYKQLLSRQNRALREIGERLGLQIKLTSYVMRHTWASEALVHHVPVSVISQALGHSSEKITRCYLSLLDQSELNKANKLITKFLDNLLKKGYGTYLRNKLRLAQ</sequence>
<feature type="domain" description="Core-binding (CB)" evidence="7">
    <location>
        <begin position="6"/>
        <end position="96"/>
    </location>
</feature>
<feature type="domain" description="Tyr recombinase" evidence="6">
    <location>
        <begin position="118"/>
        <end position="301"/>
    </location>
</feature>
<dbReference type="InterPro" id="IPR011010">
    <property type="entry name" value="DNA_brk_join_enz"/>
</dbReference>
<dbReference type="RefSeq" id="WP_057329201.1">
    <property type="nucleotide sequence ID" value="NZ_CZBM01000016.1"/>
</dbReference>
<evidence type="ECO:0000256" key="5">
    <source>
        <dbReference type="PROSITE-ProRule" id="PRU01248"/>
    </source>
</evidence>
<evidence type="ECO:0000256" key="3">
    <source>
        <dbReference type="ARBA" id="ARBA00023125"/>
    </source>
</evidence>
<dbReference type="Gene3D" id="1.10.443.10">
    <property type="entry name" value="Intergrase catalytic core"/>
    <property type="match status" value="1"/>
</dbReference>
<dbReference type="PANTHER" id="PTHR30349:SF64">
    <property type="entry name" value="PROPHAGE INTEGRASE INTD-RELATED"/>
    <property type="match status" value="1"/>
</dbReference>
<dbReference type="InterPro" id="IPR044068">
    <property type="entry name" value="CB"/>
</dbReference>
<dbReference type="InterPro" id="IPR050090">
    <property type="entry name" value="Tyrosine_recombinase_XerCD"/>
</dbReference>
<evidence type="ECO:0000313" key="9">
    <source>
        <dbReference type="EMBL" id="MRY85321.1"/>
    </source>
</evidence>
<evidence type="ECO:0000256" key="2">
    <source>
        <dbReference type="ARBA" id="ARBA00022908"/>
    </source>
</evidence>
<evidence type="ECO:0000313" key="12">
    <source>
        <dbReference type="Proteomes" id="UP000450599"/>
    </source>
</evidence>
<keyword evidence="3 5" id="KW-0238">DNA-binding</keyword>
<evidence type="ECO:0000259" key="6">
    <source>
        <dbReference type="PROSITE" id="PS51898"/>
    </source>
</evidence>
<dbReference type="Proteomes" id="UP000095332">
    <property type="component" value="Unassembled WGS sequence"/>
</dbReference>
<dbReference type="Proteomes" id="UP000450599">
    <property type="component" value="Unassembled WGS sequence"/>
</dbReference>
<dbReference type="InterPro" id="IPR013762">
    <property type="entry name" value="Integrase-like_cat_sf"/>
</dbReference>
<evidence type="ECO:0000313" key="13">
    <source>
        <dbReference type="Proteomes" id="UP000471216"/>
    </source>
</evidence>
<dbReference type="InterPro" id="IPR025269">
    <property type="entry name" value="SAM-like_dom"/>
</dbReference>
<evidence type="ECO:0000259" key="7">
    <source>
        <dbReference type="PROSITE" id="PS51900"/>
    </source>
</evidence>
<evidence type="ECO:0000313" key="10">
    <source>
        <dbReference type="EMBL" id="MRZ07544.1"/>
    </source>
</evidence>
<dbReference type="PANTHER" id="PTHR30349">
    <property type="entry name" value="PHAGE INTEGRASE-RELATED"/>
    <property type="match status" value="1"/>
</dbReference>
<protein>
    <submittedName>
        <fullName evidence="8">Site-specific tyrosine recombinase XerD</fullName>
    </submittedName>
    <submittedName>
        <fullName evidence="9">Tyrosine-type recombinase/integrase</fullName>
    </submittedName>
</protein>
<dbReference type="GO" id="GO:0006310">
    <property type="term" value="P:DNA recombination"/>
    <property type="evidence" value="ECO:0007669"/>
    <property type="project" value="UniProtKB-KW"/>
</dbReference>
<dbReference type="EMBL" id="WKMW01000013">
    <property type="protein sequence ID" value="MRY85321.1"/>
    <property type="molecule type" value="Genomic_DNA"/>
</dbReference>
<name>A0A174WVD1_PARDI</name>
<proteinExistence type="inferred from homology"/>
<reference evidence="12 13" key="2">
    <citation type="journal article" date="2019" name="Nat. Med.">
        <title>A library of human gut bacterial isolates paired with longitudinal multiomics data enables mechanistic microbiome research.</title>
        <authorList>
            <person name="Poyet M."/>
            <person name="Groussin M."/>
            <person name="Gibbons S.M."/>
            <person name="Avila-Pacheco J."/>
            <person name="Jiang X."/>
            <person name="Kearney S.M."/>
            <person name="Perrotta A.R."/>
            <person name="Berdy B."/>
            <person name="Zhao S."/>
            <person name="Lieberman T.D."/>
            <person name="Swanson P.K."/>
            <person name="Smith M."/>
            <person name="Roesemann S."/>
            <person name="Alexander J.E."/>
            <person name="Rich S.A."/>
            <person name="Livny J."/>
            <person name="Vlamakis H."/>
            <person name="Clish C."/>
            <person name="Bullock K."/>
            <person name="Deik A."/>
            <person name="Scott J."/>
            <person name="Pierce K.A."/>
            <person name="Xavier R.J."/>
            <person name="Alm E.J."/>
        </authorList>
    </citation>
    <scope>NUCLEOTIDE SEQUENCE [LARGE SCALE GENOMIC DNA]</scope>
    <source>
        <strain evidence="10 13">BIOML-A10</strain>
        <strain evidence="9 12">BIOML-A11</strain>
    </source>
</reference>
<dbReference type="InterPro" id="IPR002104">
    <property type="entry name" value="Integrase_catalytic"/>
</dbReference>
<dbReference type="Gene3D" id="1.10.150.130">
    <property type="match status" value="1"/>
</dbReference>
<accession>A0A174WVD1</accession>
<evidence type="ECO:0000256" key="4">
    <source>
        <dbReference type="ARBA" id="ARBA00023172"/>
    </source>
</evidence>
<keyword evidence="2" id="KW-0229">DNA integration</keyword>
<reference evidence="8 11" key="1">
    <citation type="submission" date="2015-09" db="EMBL/GenBank/DDBJ databases">
        <authorList>
            <consortium name="Pathogen Informatics"/>
        </authorList>
    </citation>
    <scope>NUCLEOTIDE SEQUENCE [LARGE SCALE GENOMIC DNA]</scope>
    <source>
        <strain evidence="8 11">2789STDY5834948</strain>
    </source>
</reference>
<dbReference type="Proteomes" id="UP000471216">
    <property type="component" value="Unassembled WGS sequence"/>
</dbReference>
<keyword evidence="4" id="KW-0233">DNA recombination</keyword>
<dbReference type="InterPro" id="IPR010998">
    <property type="entry name" value="Integrase_recombinase_N"/>
</dbReference>
<comment type="similarity">
    <text evidence="1">Belongs to the 'phage' integrase family.</text>
</comment>
<dbReference type="SUPFAM" id="SSF56349">
    <property type="entry name" value="DNA breaking-rejoining enzymes"/>
    <property type="match status" value="1"/>
</dbReference>
<dbReference type="AlphaFoldDB" id="A0A174WVD1"/>
<dbReference type="EMBL" id="WKMX01000014">
    <property type="protein sequence ID" value="MRZ07544.1"/>
    <property type="molecule type" value="Genomic_DNA"/>
</dbReference>
<dbReference type="GO" id="GO:0003677">
    <property type="term" value="F:DNA binding"/>
    <property type="evidence" value="ECO:0007669"/>
    <property type="project" value="UniProtKB-UniRule"/>
</dbReference>
<dbReference type="EMBL" id="CZBM01000016">
    <property type="protein sequence ID" value="CUQ49541.1"/>
    <property type="molecule type" value="Genomic_DNA"/>
</dbReference>
<evidence type="ECO:0000313" key="8">
    <source>
        <dbReference type="EMBL" id="CUQ49541.1"/>
    </source>
</evidence>
<dbReference type="PROSITE" id="PS51898">
    <property type="entry name" value="TYR_RECOMBINASE"/>
    <property type="match status" value="1"/>
</dbReference>
<evidence type="ECO:0000256" key="1">
    <source>
        <dbReference type="ARBA" id="ARBA00008857"/>
    </source>
</evidence>
<dbReference type="Pfam" id="PF00589">
    <property type="entry name" value="Phage_integrase"/>
    <property type="match status" value="1"/>
</dbReference>
<evidence type="ECO:0000313" key="11">
    <source>
        <dbReference type="Proteomes" id="UP000095332"/>
    </source>
</evidence>